<dbReference type="InterPro" id="IPR023296">
    <property type="entry name" value="Glyco_hydro_beta-prop_sf"/>
</dbReference>
<dbReference type="SUPFAM" id="SSF49785">
    <property type="entry name" value="Galactose-binding domain-like"/>
    <property type="match status" value="1"/>
</dbReference>
<evidence type="ECO:0000256" key="3">
    <source>
        <dbReference type="ARBA" id="ARBA00023295"/>
    </source>
</evidence>
<dbReference type="PANTHER" id="PTHR42767">
    <property type="entry name" value="ENDO-BETA-1,6-GALACTANASE"/>
    <property type="match status" value="1"/>
</dbReference>
<dbReference type="Pfam" id="PF14200">
    <property type="entry name" value="RicinB_lectin_2"/>
    <property type="match status" value="1"/>
</dbReference>
<evidence type="ECO:0000256" key="6">
    <source>
        <dbReference type="SAM" id="MobiDB-lite"/>
    </source>
</evidence>
<dbReference type="InterPro" id="IPR013320">
    <property type="entry name" value="ConA-like_dom_sf"/>
</dbReference>
<evidence type="ECO:0000256" key="5">
    <source>
        <dbReference type="PIRSR" id="PIRSR606710-2"/>
    </source>
</evidence>
<evidence type="ECO:0000256" key="1">
    <source>
        <dbReference type="ARBA" id="ARBA00009865"/>
    </source>
</evidence>
<dbReference type="CDD" id="cd18828">
    <property type="entry name" value="GH43_BT3675-like"/>
    <property type="match status" value="1"/>
</dbReference>
<dbReference type="GO" id="GO:0004553">
    <property type="term" value="F:hydrolase activity, hydrolyzing O-glycosyl compounds"/>
    <property type="evidence" value="ECO:0007669"/>
    <property type="project" value="InterPro"/>
</dbReference>
<dbReference type="Pfam" id="PF00754">
    <property type="entry name" value="F5_F8_type_C"/>
    <property type="match status" value="1"/>
</dbReference>
<dbReference type="InterPro" id="IPR000772">
    <property type="entry name" value="Ricin_B_lectin"/>
</dbReference>
<dbReference type="RefSeq" id="WP_281883264.1">
    <property type="nucleotide sequence ID" value="NZ_BSDP01000001.1"/>
</dbReference>
<accession>A0A9W6FQW8</accession>
<dbReference type="Proteomes" id="UP001144396">
    <property type="component" value="Unassembled WGS sequence"/>
</dbReference>
<evidence type="ECO:0000256" key="2">
    <source>
        <dbReference type="ARBA" id="ARBA00022801"/>
    </source>
</evidence>
<keyword evidence="9" id="KW-1185">Reference proteome</keyword>
<dbReference type="Pfam" id="PF04616">
    <property type="entry name" value="Glyco_hydro_43"/>
    <property type="match status" value="1"/>
</dbReference>
<keyword evidence="2" id="KW-0378">Hydrolase</keyword>
<name>A0A9W6FQW8_9MICO</name>
<evidence type="ECO:0000313" key="8">
    <source>
        <dbReference type="EMBL" id="GLI27062.1"/>
    </source>
</evidence>
<evidence type="ECO:0000259" key="7">
    <source>
        <dbReference type="PROSITE" id="PS50022"/>
    </source>
</evidence>
<dbReference type="Gene3D" id="2.60.40.1180">
    <property type="entry name" value="Golgi alpha-mannosidase II"/>
    <property type="match status" value="1"/>
</dbReference>
<dbReference type="InterPro" id="IPR039743">
    <property type="entry name" value="6GAL/EXGAL"/>
</dbReference>
<feature type="region of interest" description="Disordered" evidence="6">
    <location>
        <begin position="205"/>
        <end position="226"/>
    </location>
</feature>
<dbReference type="PANTHER" id="PTHR42767:SF1">
    <property type="entry name" value="ENDO-BETA-1,6-GALACTANASE-LIKE DOMAIN-CONTAINING PROTEIN"/>
    <property type="match status" value="1"/>
</dbReference>
<evidence type="ECO:0000256" key="4">
    <source>
        <dbReference type="PIRSR" id="PIRSR606710-1"/>
    </source>
</evidence>
<dbReference type="CDD" id="cd00161">
    <property type="entry name" value="beta-trefoil_Ricin-like"/>
    <property type="match status" value="1"/>
</dbReference>
<protein>
    <recommendedName>
        <fullName evidence="7">F5/8 type C domain-containing protein</fullName>
    </recommendedName>
</protein>
<reference evidence="8" key="1">
    <citation type="submission" date="2022-12" db="EMBL/GenBank/DDBJ databases">
        <title>Reference genome sequencing for broad-spectrum identification of bacterial and archaeal isolates by mass spectrometry.</title>
        <authorList>
            <person name="Sekiguchi Y."/>
            <person name="Tourlousse D.M."/>
        </authorList>
    </citation>
    <scope>NUCLEOTIDE SEQUENCE</scope>
    <source>
        <strain evidence="8">14</strain>
    </source>
</reference>
<dbReference type="Gene3D" id="2.60.120.260">
    <property type="entry name" value="Galactose-binding domain-like"/>
    <property type="match status" value="1"/>
</dbReference>
<dbReference type="Pfam" id="PF13385">
    <property type="entry name" value="Laminin_G_3"/>
    <property type="match status" value="2"/>
</dbReference>
<feature type="site" description="Important for catalytic activity, responsible for pKa modulation of the active site Glu and correct orientation of both the proton donor and substrate" evidence="5">
    <location>
        <position position="1941"/>
    </location>
</feature>
<proteinExistence type="inferred from homology"/>
<dbReference type="InterPro" id="IPR008979">
    <property type="entry name" value="Galactose-bd-like_sf"/>
</dbReference>
<dbReference type="InterPro" id="IPR046780">
    <property type="entry name" value="aBig_2"/>
</dbReference>
<organism evidence="8 9">
    <name type="scientific">Agromyces rhizosphaerae</name>
    <dbReference type="NCBI Taxonomy" id="88374"/>
    <lineage>
        <taxon>Bacteria</taxon>
        <taxon>Bacillati</taxon>
        <taxon>Actinomycetota</taxon>
        <taxon>Actinomycetes</taxon>
        <taxon>Micrococcales</taxon>
        <taxon>Microbacteriaceae</taxon>
        <taxon>Agromyces</taxon>
    </lineage>
</organism>
<dbReference type="Pfam" id="PF20578">
    <property type="entry name" value="aBig_2"/>
    <property type="match status" value="2"/>
</dbReference>
<keyword evidence="3" id="KW-0326">Glycosidase</keyword>
<dbReference type="SUPFAM" id="SSF50370">
    <property type="entry name" value="Ricin B-like lectins"/>
    <property type="match status" value="1"/>
</dbReference>
<dbReference type="InterPro" id="IPR013780">
    <property type="entry name" value="Glyco_hydro_b"/>
</dbReference>
<dbReference type="InterPro" id="IPR017853">
    <property type="entry name" value="GH"/>
</dbReference>
<dbReference type="InterPro" id="IPR000421">
    <property type="entry name" value="FA58C"/>
</dbReference>
<dbReference type="SUPFAM" id="SSF75005">
    <property type="entry name" value="Arabinanase/levansucrase/invertase"/>
    <property type="match status" value="2"/>
</dbReference>
<feature type="active site" description="Proton acceptor" evidence="4">
    <location>
        <position position="1818"/>
    </location>
</feature>
<dbReference type="Gene3D" id="2.115.10.20">
    <property type="entry name" value="Glycosyl hydrolase domain, family 43"/>
    <property type="match status" value="2"/>
</dbReference>
<dbReference type="InterPro" id="IPR013783">
    <property type="entry name" value="Ig-like_fold"/>
</dbReference>
<dbReference type="GO" id="GO:0005975">
    <property type="term" value="P:carbohydrate metabolic process"/>
    <property type="evidence" value="ECO:0007669"/>
    <property type="project" value="InterPro"/>
</dbReference>
<comment type="similarity">
    <text evidence="1">Belongs to the glycosyl hydrolase 43 family.</text>
</comment>
<evidence type="ECO:0000313" key="9">
    <source>
        <dbReference type="Proteomes" id="UP001144396"/>
    </source>
</evidence>
<sequence>MIAGSAAAADNEVVVRPDPTYASPEFEGWGTSLIWFANATGGYSDEVREELYRLLFSDEGLRLNIARYNVGGGNAPDVVDYLRPGGAVEGWWAAPEGTTREDTDWWDADDPADWNEDADAAQRWWVERIKGDVTHWEAFSNSPPYFQTVSGYTSGGFDSSADQIQAEKVDEFAAYLVGAVERLEAAHGITVDTIDPLNEPNTPYWGTQLGGDGEPTGGRQEGAHAGPQLQSQVLEALDAELADPGTTTGAVISAMDETNPGTFVTNWNAYPDATRDRIEQLNVHTYGTDGRTMVRDIAKAAGTPLWMSEVGGSWGDSQDFESMESGLGIAERITDDLRELESSAWVFWQPVEDYDNMAPGGEFADGANWGSIQVPFDCTAEDTLESCPVYTNTKYDTVRNFTHWIAPGDTLIGNDDPDTTTALTAEGLVAVHVNDSAAVRDVKMDLSGFADAEGATVTPIVTSADGALVEGAPTAVVDGSATVQVPAESVTTLVFAGVDEVDTTAAPIQDGELYRLQGAQSGLSLAPDADGGLQIATRSSDDEQQWSIAQVAGTGARAQYTVTNAATGDRLSVVDGDLALSAENGDAARWILSTTGNGARTLVNVASGALVDVGGEATTDGSPVGTWQPNGRANQLWQIVDPDAQDPVIARGDNVADDPGVTLSATFTEPGYGVDGLVNGILTDKAWSNWKPDSKNVSDTITLELGREVEISSADVVFYNEFGAYAETLRIEVRNSDGTWTDVTGTVDGPPRDAAGPTSSLWFDPVTTNALRVVLNAYDNTHMVLSEIQVFEPADPSLLLDYDLTLDSGAIVLDRSGNGNDGTPVGDPEWTGTTGLALDGDGDAVELPDDLLAGLGAITVAVDVFVDPGQASPYFVWGLGNEPGTDPSANGMLFLGGEGLRIGLTPTRWDGEQVIAPEPGRSLERGVWTSLVYTQDGATGTLYQDGEQIAQRTDLVIVPGDIGAGTTVKNLLGDSNYDGDPSLFGNLRSFSVYDRPLSADEVVEISLADELRVSQDAAEVDLGDTGEVTGDLELPTVGTWGSAISWSSSDGSVVAADGTVTRPASGSPDATVTMTATISSGDVRAVRNFEVTVLADATDEQLAQDAADAISLVDPHDVRGNIWLPESGARGAVITWESSDTGIVTADGIVQRPAGGDAVVAMTATVAVGEATAQRTIDLTVRAAFELEEFTGYAFSYFTGNSIPGEKIYFAASEGNNALYWQGLNNGAPVLESTEGTRGLRDPFLIRSPEGDRFFLIATDLSIGRNGDWGEAQRNGSQYLEIWESTDLVNWSEQRHVKVSPDNAGNTWAPEAYWDEANEEFIVFWASKLYATDDRTGDTYNQMLYATTRDFVHFSEAQPWQDYGVSRIDTTIIQDGEWYHRFTKDEGAGTTGCSDIIQEKSTDLTSPDAADWELVASCIGRDAGTGAVEGATGFHANPNDTSEFDTYLFVDEYGGRGYVPLGTSDLDDPNWAIPSDYDLPANPRHGTVLPVTQAEHDLLLAELASEVAEPLPSTQDGLVWEYPMDETDGTVVADASGNGNDAALAGDATFTGDAVALDGSDAWIDLPDDAMAGLEEITFSMDVNIAVDQPAPYFIWGMGNTTDNLGDGYLFTTGNGYRSSITTTNWVGEQTVGAGSDLPREQWVTITYTLGSDDVARIYRDGILVGENVDVTVDPGDIGSGFTTENFIGRSVYPGDNLLRGSVRNVLMYDRALSGVEVAEIATDGTGILGVELDTLKTEAIIDPEAGTVVLPVEPGTDLTGLAPAYVVVPDAEVSPAGPTDYSNPVQVTVIAPGGASRVWTVEAIEMKSPVLPGLYADPNIAQFGDTFYLYATSDGYPGWSGSEFFVWKSDDLVDWTRSDEPFLTLDGANGDVPWATGSAWAPTIIEREGKYYFYFSGHNPTYDRKTIGVAVADSPEGPFTAQPEAMILNNEAVTSGQAIDPAAFMDPETGKYYLFWGNGAPVYAELADDMTSLVPGTISAMQGLDDYREGTFVNYREGTYHLTYSIDDTGSPNYRVGYATAPSVDGPWTSRGVILEKDTSMGILGTGHNSVLNVAGTDDWYIAYHRFAIPNGDGTHRETTIDRLSIGEDGLFQPVTPTLSSIEPVATVPPMALSIDPAEADGDAGWHVSPVTVTATTDGDATIEFSIDDADWAADDDGVLVVDSDGEHTVDTRATRYGLTSETTSVSFKLDTGAPQIGIDGIDGGAVVGSSEQVELRATGSDATSGMSTLVLSIDGEEVDAGVAETSALLSAWEWTLGEHTVTVVAVDVAGNTATTTFTFTISTTLHDVSALLERFEDELERGQFTSLSRLVDAAERQLAKGNGEAVRDLLAEAQLKAEEITDEALRAVLLTNLGALLDD</sequence>
<dbReference type="InterPro" id="IPR006710">
    <property type="entry name" value="Glyco_hydro_43"/>
</dbReference>
<feature type="compositionally biased region" description="Gly residues" evidence="6">
    <location>
        <begin position="208"/>
        <end position="220"/>
    </location>
</feature>
<dbReference type="Gene3D" id="2.80.10.50">
    <property type="match status" value="1"/>
</dbReference>
<feature type="domain" description="F5/8 type C" evidence="7">
    <location>
        <begin position="644"/>
        <end position="793"/>
    </location>
</feature>
<dbReference type="Gene3D" id="2.60.40.2340">
    <property type="match status" value="1"/>
</dbReference>
<dbReference type="Gene3D" id="2.60.40.10">
    <property type="entry name" value="Immunoglobulins"/>
    <property type="match status" value="1"/>
</dbReference>
<dbReference type="Pfam" id="PF14587">
    <property type="entry name" value="Glyco_hydr_30_2"/>
    <property type="match status" value="1"/>
</dbReference>
<dbReference type="SUPFAM" id="SSF51445">
    <property type="entry name" value="(Trans)glycosidases"/>
    <property type="match status" value="1"/>
</dbReference>
<dbReference type="CDD" id="cd08983">
    <property type="entry name" value="GH43_Bt3655-like"/>
    <property type="match status" value="1"/>
</dbReference>
<comment type="caution">
    <text evidence="8">The sequence shown here is derived from an EMBL/GenBank/DDBJ whole genome shotgun (WGS) entry which is preliminary data.</text>
</comment>
<dbReference type="InterPro" id="IPR039514">
    <property type="entry name" value="6GAL-like"/>
</dbReference>
<dbReference type="PROSITE" id="PS50022">
    <property type="entry name" value="FA58C_3"/>
    <property type="match status" value="1"/>
</dbReference>
<dbReference type="PROSITE" id="PS50231">
    <property type="entry name" value="RICIN_B_LECTIN"/>
    <property type="match status" value="1"/>
</dbReference>
<dbReference type="InterPro" id="IPR035992">
    <property type="entry name" value="Ricin_B-like_lectins"/>
</dbReference>
<dbReference type="Gene3D" id="3.20.20.80">
    <property type="entry name" value="Glycosidases"/>
    <property type="match status" value="1"/>
</dbReference>
<dbReference type="EMBL" id="BSDP01000001">
    <property type="protein sequence ID" value="GLI27062.1"/>
    <property type="molecule type" value="Genomic_DNA"/>
</dbReference>
<dbReference type="Gene3D" id="2.60.120.200">
    <property type="match status" value="2"/>
</dbReference>
<dbReference type="SUPFAM" id="SSF49899">
    <property type="entry name" value="Concanavalin A-like lectins/glucanases"/>
    <property type="match status" value="2"/>
</dbReference>
<gene>
    <name evidence="8" type="ORF">ARHIZOSPH14_13040</name>
</gene>
<feature type="active site" description="Proton donor" evidence="4">
    <location>
        <position position="1990"/>
    </location>
</feature>